<dbReference type="EMBL" id="PDOE01000003">
    <property type="protein sequence ID" value="RKL67419.1"/>
    <property type="molecule type" value="Genomic_DNA"/>
</dbReference>
<keyword evidence="2" id="KW-1185">Reference proteome</keyword>
<comment type="caution">
    <text evidence="1">The sequence shown here is derived from an EMBL/GenBank/DDBJ whole genome shotgun (WGS) entry which is preliminary data.</text>
</comment>
<gene>
    <name evidence="1" type="ORF">CR203_08650</name>
</gene>
<dbReference type="RefSeq" id="WP_110935418.1">
    <property type="nucleotide sequence ID" value="NZ_KZ614146.1"/>
</dbReference>
<evidence type="ECO:0000313" key="2">
    <source>
        <dbReference type="Proteomes" id="UP000281498"/>
    </source>
</evidence>
<name>A0A3A9K527_9BACI</name>
<sequence length="80" mass="9340">MAKVYTGLFHHSVSGVLVKATYDKKLLIMTIEDDLTDANEDIYFNTESWIEEHNEQRFETYKSAQQFLRSMGNDIEFSKA</sequence>
<protein>
    <submittedName>
        <fullName evidence="1">Uncharacterized protein</fullName>
    </submittedName>
</protein>
<evidence type="ECO:0000313" key="1">
    <source>
        <dbReference type="EMBL" id="RKL67419.1"/>
    </source>
</evidence>
<proteinExistence type="predicted"/>
<reference evidence="1 2" key="1">
    <citation type="submission" date="2017-10" db="EMBL/GenBank/DDBJ databases">
        <title>Bacillus sp. nov., a halophilic bacterium isolated from a Keqin Lake.</title>
        <authorList>
            <person name="Wang H."/>
        </authorList>
    </citation>
    <scope>NUCLEOTIDE SEQUENCE [LARGE SCALE GENOMIC DNA]</scope>
    <source>
        <strain evidence="1 2">KCTC 13187</strain>
    </source>
</reference>
<accession>A0A3A9K527</accession>
<dbReference type="Proteomes" id="UP000281498">
    <property type="component" value="Unassembled WGS sequence"/>
</dbReference>
<organism evidence="1 2">
    <name type="scientific">Salipaludibacillus neizhouensis</name>
    <dbReference type="NCBI Taxonomy" id="885475"/>
    <lineage>
        <taxon>Bacteria</taxon>
        <taxon>Bacillati</taxon>
        <taxon>Bacillota</taxon>
        <taxon>Bacilli</taxon>
        <taxon>Bacillales</taxon>
        <taxon>Bacillaceae</taxon>
    </lineage>
</organism>
<dbReference type="AlphaFoldDB" id="A0A3A9K527"/>